<dbReference type="GO" id="GO:0012505">
    <property type="term" value="C:endomembrane system"/>
    <property type="evidence" value="ECO:0007669"/>
    <property type="project" value="UniProtKB-SubCell"/>
</dbReference>
<gene>
    <name evidence="6" type="ORF">GE300_04820</name>
</gene>
<feature type="transmembrane region" description="Helical" evidence="5">
    <location>
        <begin position="15"/>
        <end position="35"/>
    </location>
</feature>
<dbReference type="PANTHER" id="PTHR43847">
    <property type="entry name" value="BLL3993 PROTEIN"/>
    <property type="match status" value="1"/>
</dbReference>
<reference evidence="6 7" key="1">
    <citation type="submission" date="2019-10" db="EMBL/GenBank/DDBJ databases">
        <title>Cognatihalovulum marinum gen. nov. sp. nov., a new member of the family Rhodobacteraceae isolated from deep seawater of the Northwest Indian Ocean.</title>
        <authorList>
            <person name="Ruan C."/>
            <person name="Wang J."/>
            <person name="Zheng X."/>
            <person name="Song L."/>
            <person name="Zhu Y."/>
            <person name="Huang Y."/>
            <person name="Lu Z."/>
            <person name="Du W."/>
            <person name="Huang L."/>
            <person name="Dai X."/>
        </authorList>
    </citation>
    <scope>NUCLEOTIDE SEQUENCE [LARGE SCALE GENOMIC DNA]</scope>
    <source>
        <strain evidence="6 7">2CG4</strain>
    </source>
</reference>
<name>A0A6L5YX84_9RHOB</name>
<keyword evidence="2 5" id="KW-0812">Transmembrane</keyword>
<accession>A0A6L5YX84</accession>
<evidence type="ECO:0000313" key="6">
    <source>
        <dbReference type="EMBL" id="MSU88946.1"/>
    </source>
</evidence>
<dbReference type="InterPro" id="IPR052527">
    <property type="entry name" value="Metal_cation-efflux_comp"/>
</dbReference>
<dbReference type="GO" id="GO:0032259">
    <property type="term" value="P:methylation"/>
    <property type="evidence" value="ECO:0007669"/>
    <property type="project" value="UniProtKB-KW"/>
</dbReference>
<organism evidence="6 7">
    <name type="scientific">Halovulum marinum</name>
    <dbReference type="NCBI Taxonomy" id="2662447"/>
    <lineage>
        <taxon>Bacteria</taxon>
        <taxon>Pseudomonadati</taxon>
        <taxon>Pseudomonadota</taxon>
        <taxon>Alphaproteobacteria</taxon>
        <taxon>Rhodobacterales</taxon>
        <taxon>Paracoccaceae</taxon>
        <taxon>Halovulum</taxon>
    </lineage>
</organism>
<dbReference type="GO" id="GO:0008168">
    <property type="term" value="F:methyltransferase activity"/>
    <property type="evidence" value="ECO:0007669"/>
    <property type="project" value="UniProtKB-KW"/>
</dbReference>
<comment type="caution">
    <text evidence="6">The sequence shown here is derived from an EMBL/GenBank/DDBJ whole genome shotgun (WGS) entry which is preliminary data.</text>
</comment>
<dbReference type="Proteomes" id="UP000474957">
    <property type="component" value="Unassembled WGS sequence"/>
</dbReference>
<comment type="subcellular location">
    <subcellularLocation>
        <location evidence="1">Endomembrane system</location>
        <topology evidence="1">Multi-pass membrane protein</topology>
    </subcellularLocation>
</comment>
<dbReference type="RefSeq" id="WP_154445412.1">
    <property type="nucleotide sequence ID" value="NZ_WIND01000002.1"/>
</dbReference>
<dbReference type="EMBL" id="WIND01000002">
    <property type="protein sequence ID" value="MSU88946.1"/>
    <property type="molecule type" value="Genomic_DNA"/>
</dbReference>
<sequence length="161" mass="17462">MEPAPSANETPDVLVFPPLVALAGPVLGALLEWLVPLGWLPPPGLHAASLAGAALTVAAVALAWWGKRCFDAAATNVNPRRPALRLVESGPYRFTRNPMYLGMVLAQPGLALALSLDWTLLLTPVVWAALHRGVVLREEAYLTRRFGADYTAFASRTRRWL</sequence>
<keyword evidence="6" id="KW-0808">Transferase</keyword>
<evidence type="ECO:0000256" key="3">
    <source>
        <dbReference type="ARBA" id="ARBA00022989"/>
    </source>
</evidence>
<evidence type="ECO:0000256" key="1">
    <source>
        <dbReference type="ARBA" id="ARBA00004127"/>
    </source>
</evidence>
<dbReference type="PANTHER" id="PTHR43847:SF1">
    <property type="entry name" value="BLL3993 PROTEIN"/>
    <property type="match status" value="1"/>
</dbReference>
<keyword evidence="7" id="KW-1185">Reference proteome</keyword>
<proteinExistence type="predicted"/>
<evidence type="ECO:0000256" key="2">
    <source>
        <dbReference type="ARBA" id="ARBA00022692"/>
    </source>
</evidence>
<evidence type="ECO:0000313" key="7">
    <source>
        <dbReference type="Proteomes" id="UP000474957"/>
    </source>
</evidence>
<evidence type="ECO:0000256" key="4">
    <source>
        <dbReference type="ARBA" id="ARBA00023136"/>
    </source>
</evidence>
<dbReference type="Pfam" id="PF04191">
    <property type="entry name" value="PEMT"/>
    <property type="match status" value="1"/>
</dbReference>
<dbReference type="AlphaFoldDB" id="A0A6L5YX84"/>
<feature type="transmembrane region" description="Helical" evidence="5">
    <location>
        <begin position="47"/>
        <end position="66"/>
    </location>
</feature>
<keyword evidence="6" id="KW-0489">Methyltransferase</keyword>
<dbReference type="InterPro" id="IPR007318">
    <property type="entry name" value="Phopholipid_MeTrfase"/>
</dbReference>
<keyword evidence="3 5" id="KW-1133">Transmembrane helix</keyword>
<keyword evidence="4 5" id="KW-0472">Membrane</keyword>
<protein>
    <submittedName>
        <fullName evidence="6">Isoprenylcysteine carboxylmethyltransferase family protein</fullName>
    </submittedName>
</protein>
<evidence type="ECO:0000256" key="5">
    <source>
        <dbReference type="SAM" id="Phobius"/>
    </source>
</evidence>
<dbReference type="Gene3D" id="1.20.120.1630">
    <property type="match status" value="1"/>
</dbReference>